<gene>
    <name evidence="8" type="primary">rapA</name>
    <name evidence="8" type="ORF">V202x_24440</name>
</gene>
<dbReference type="Gene3D" id="3.40.50.10810">
    <property type="entry name" value="Tandem AAA-ATPase domain"/>
    <property type="match status" value="1"/>
</dbReference>
<dbReference type="InterPro" id="IPR057342">
    <property type="entry name" value="DEXDc_RapA"/>
</dbReference>
<evidence type="ECO:0000259" key="6">
    <source>
        <dbReference type="PROSITE" id="PS51192"/>
    </source>
</evidence>
<dbReference type="InterPro" id="IPR001650">
    <property type="entry name" value="Helicase_C-like"/>
</dbReference>
<keyword evidence="5" id="KW-0175">Coiled coil</keyword>
<protein>
    <submittedName>
        <fullName evidence="8">RNA polymerase-associated protein RapA</fullName>
        <ecNumber evidence="8">3.6.4.-</ecNumber>
    </submittedName>
</protein>
<dbReference type="NCBIfam" id="NF038317">
    <property type="entry name" value="DISARM_DrmD"/>
    <property type="match status" value="1"/>
</dbReference>
<dbReference type="AlphaFoldDB" id="A0A517WUY8"/>
<dbReference type="PROSITE" id="PS51194">
    <property type="entry name" value="HELICASE_CTER"/>
    <property type="match status" value="1"/>
</dbReference>
<keyword evidence="9" id="KW-1185">Reference proteome</keyword>
<dbReference type="GO" id="GO:0016787">
    <property type="term" value="F:hydrolase activity"/>
    <property type="evidence" value="ECO:0007669"/>
    <property type="project" value="UniProtKB-KW"/>
</dbReference>
<keyword evidence="2 8" id="KW-0378">Hydrolase</keyword>
<evidence type="ECO:0000313" key="8">
    <source>
        <dbReference type="EMBL" id="QDU09073.1"/>
    </source>
</evidence>
<dbReference type="EMBL" id="CP037422">
    <property type="protein sequence ID" value="QDU09073.1"/>
    <property type="molecule type" value="Genomic_DNA"/>
</dbReference>
<keyword evidence="4" id="KW-0067">ATP-binding</keyword>
<dbReference type="InterPro" id="IPR038718">
    <property type="entry name" value="SNF2-like_sf"/>
</dbReference>
<dbReference type="Proteomes" id="UP000318384">
    <property type="component" value="Chromosome"/>
</dbReference>
<dbReference type="SMART" id="SM00490">
    <property type="entry name" value="HELICc"/>
    <property type="match status" value="1"/>
</dbReference>
<dbReference type="PROSITE" id="PS51192">
    <property type="entry name" value="HELICASE_ATP_BIND_1"/>
    <property type="match status" value="1"/>
</dbReference>
<evidence type="ECO:0000256" key="5">
    <source>
        <dbReference type="SAM" id="Coils"/>
    </source>
</evidence>
<dbReference type="InterPro" id="IPR027417">
    <property type="entry name" value="P-loop_NTPase"/>
</dbReference>
<dbReference type="InterPro" id="IPR014001">
    <property type="entry name" value="Helicase_ATP-bd"/>
</dbReference>
<dbReference type="EC" id="3.6.4.-" evidence="8"/>
<dbReference type="PANTHER" id="PTHR45766">
    <property type="entry name" value="DNA ANNEALING HELICASE AND ENDONUCLEASE ZRANB3 FAMILY MEMBER"/>
    <property type="match status" value="1"/>
</dbReference>
<feature type="coiled-coil region" evidence="5">
    <location>
        <begin position="717"/>
        <end position="744"/>
    </location>
</feature>
<evidence type="ECO:0000256" key="4">
    <source>
        <dbReference type="ARBA" id="ARBA00022840"/>
    </source>
</evidence>
<dbReference type="Pfam" id="PF00271">
    <property type="entry name" value="Helicase_C"/>
    <property type="match status" value="1"/>
</dbReference>
<dbReference type="GO" id="GO:0004386">
    <property type="term" value="F:helicase activity"/>
    <property type="evidence" value="ECO:0007669"/>
    <property type="project" value="UniProtKB-KW"/>
</dbReference>
<evidence type="ECO:0000259" key="7">
    <source>
        <dbReference type="PROSITE" id="PS51194"/>
    </source>
</evidence>
<dbReference type="RefSeq" id="WP_145174701.1">
    <property type="nucleotide sequence ID" value="NZ_CP037422.1"/>
</dbReference>
<organism evidence="8 9">
    <name type="scientific">Gimesia aquarii</name>
    <dbReference type="NCBI Taxonomy" id="2527964"/>
    <lineage>
        <taxon>Bacteria</taxon>
        <taxon>Pseudomonadati</taxon>
        <taxon>Planctomycetota</taxon>
        <taxon>Planctomycetia</taxon>
        <taxon>Planctomycetales</taxon>
        <taxon>Planctomycetaceae</taxon>
        <taxon>Gimesia</taxon>
    </lineage>
</organism>
<feature type="domain" description="Helicase ATP-binding" evidence="6">
    <location>
        <begin position="124"/>
        <end position="305"/>
    </location>
</feature>
<keyword evidence="3" id="KW-0347">Helicase</keyword>
<name>A0A517WUY8_9PLAN</name>
<sequence>MSQLIDSLSPGQIARVRQRTYLVEEIVKPKRVVDSTLVRLSCVDDDNQGQPLEVLWEKELDPEILTGEAWEEVASKGFDDSRLFSAYLNTLKWNCVTSTDPKLFQSPFRAGIRLDAYQLEPLRKALLLPRVNLFIADDVGLGKTIEAGLIAREMLLRKKVKEIFVSCPPSMLLQWKEELEARFGLTFEILDKDYMKRVRRERGFSVNPWGTHTRFLVSHRLLIDETYAGPLRDHLGTFRGGSLFILDEAHHAAPSSGAKYAIDSQITRAVRDLAPRFEHRLFLSATPHNGHSNSFSALLEILDPQRFCRGVPVTAKYRDEVIVRRIKEDIREIQGGFPKRNVVQISIDGLPTDAPELRLSRLLQEYRESREERLKNETKRKQAASGLLITGLQQRLLSSIEAFARTLKVHRKTVKRQWEKLQEASAADEHDLRTLDLLTGIVDSDDDRATLEEDQLRAEEDAQFEAASSATLGPLEDMSAKDLFAHEQKLLDEMTEVAEQSRGKSDARTEKLIEWIRENMCPELGKAGAGWNETRVLIFTEYDDTKRYLVGRLEAAITGSDQAEQRIQIFHGPTPPPKREEIKKAFNTDPRKHPVRILIATDAAREGLNLQAYCHNLFHFDVPWNPSRMEQRNGRIDRKLQSMPEVFCHYFVYQQRPEDRILQVLVRKTETIKEELGSLSQVIDSNLAKTMTQGIRHDFLDSLESEIEFADLDDSRRSAIEQDLEAARERQHALREQIDRLRTLLENSRKSIGLSEEHFQAAITSSLQLMDVEGMQQIQGENGLTCFEFPAIDERSGADPSWAETMDTLRVPRKRDQKLWDWRHSSPIRPVVFEDPGLVGDDYVHLHLEQRVVQRLLGRFTAQGFVLHDLSRACFAQAKDSIPRVILLGRLCLYGLGAARLHEELIPVTARWTDPEIRKKPMTPYGKDTEAKTLSLLDDSLLKAGGMQLTQEIISQLQQAAAGDIHDLLPHLETRGAEYAREAELKLASRGEAEAKAMREILQTQQKHIDSTIKRISKLNPKQMQLDFGDEEDEIQQLNANKRYWGKRLDEIKEELKSEPTRIQELYTVKSRRVEPVGLVYLWPVTG</sequence>
<evidence type="ECO:0000256" key="3">
    <source>
        <dbReference type="ARBA" id="ARBA00022806"/>
    </source>
</evidence>
<dbReference type="CDD" id="cd18011">
    <property type="entry name" value="DEXDc_RapA"/>
    <property type="match status" value="1"/>
</dbReference>
<dbReference type="SMART" id="SM00487">
    <property type="entry name" value="DEXDc"/>
    <property type="match status" value="1"/>
</dbReference>
<dbReference type="GO" id="GO:0005524">
    <property type="term" value="F:ATP binding"/>
    <property type="evidence" value="ECO:0007669"/>
    <property type="project" value="UniProtKB-KW"/>
</dbReference>
<evidence type="ECO:0000256" key="2">
    <source>
        <dbReference type="ARBA" id="ARBA00022801"/>
    </source>
</evidence>
<dbReference type="SUPFAM" id="SSF52540">
    <property type="entry name" value="P-loop containing nucleoside triphosphate hydrolases"/>
    <property type="match status" value="2"/>
</dbReference>
<dbReference type="InterPro" id="IPR000330">
    <property type="entry name" value="SNF2_N"/>
</dbReference>
<dbReference type="PANTHER" id="PTHR45766:SF6">
    <property type="entry name" value="SWI_SNF-RELATED MATRIX-ASSOCIATED ACTIN-DEPENDENT REGULATOR OF CHROMATIN SUBFAMILY A-LIKE PROTEIN 1"/>
    <property type="match status" value="1"/>
</dbReference>
<dbReference type="OrthoDB" id="9814088at2"/>
<dbReference type="Pfam" id="PF00176">
    <property type="entry name" value="SNF2-rel_dom"/>
    <property type="match status" value="1"/>
</dbReference>
<evidence type="ECO:0000313" key="9">
    <source>
        <dbReference type="Proteomes" id="UP000318384"/>
    </source>
</evidence>
<dbReference type="CDD" id="cd18793">
    <property type="entry name" value="SF2_C_SNF"/>
    <property type="match status" value="1"/>
</dbReference>
<reference evidence="8 9" key="1">
    <citation type="submission" date="2019-03" db="EMBL/GenBank/DDBJ databases">
        <title>Deep-cultivation of Planctomycetes and their phenomic and genomic characterization uncovers novel biology.</title>
        <authorList>
            <person name="Wiegand S."/>
            <person name="Jogler M."/>
            <person name="Boedeker C."/>
            <person name="Pinto D."/>
            <person name="Vollmers J."/>
            <person name="Rivas-Marin E."/>
            <person name="Kohn T."/>
            <person name="Peeters S.H."/>
            <person name="Heuer A."/>
            <person name="Rast P."/>
            <person name="Oberbeckmann S."/>
            <person name="Bunk B."/>
            <person name="Jeske O."/>
            <person name="Meyerdierks A."/>
            <person name="Storesund J.E."/>
            <person name="Kallscheuer N."/>
            <person name="Luecker S."/>
            <person name="Lage O.M."/>
            <person name="Pohl T."/>
            <person name="Merkel B.J."/>
            <person name="Hornburger P."/>
            <person name="Mueller R.-W."/>
            <person name="Bruemmer F."/>
            <person name="Labrenz M."/>
            <person name="Spormann A.M."/>
            <person name="Op den Camp H."/>
            <person name="Overmann J."/>
            <person name="Amann R."/>
            <person name="Jetten M.S.M."/>
            <person name="Mascher T."/>
            <person name="Medema M.H."/>
            <person name="Devos D.P."/>
            <person name="Kaster A.-K."/>
            <person name="Ovreas L."/>
            <person name="Rohde M."/>
            <person name="Galperin M.Y."/>
            <person name="Jogler C."/>
        </authorList>
    </citation>
    <scope>NUCLEOTIDE SEQUENCE [LARGE SCALE GENOMIC DNA]</scope>
    <source>
        <strain evidence="8 9">V202</strain>
    </source>
</reference>
<accession>A0A517WUY8</accession>
<dbReference type="Gene3D" id="3.40.50.300">
    <property type="entry name" value="P-loop containing nucleotide triphosphate hydrolases"/>
    <property type="match status" value="1"/>
</dbReference>
<feature type="domain" description="Helicase C-terminal" evidence="7">
    <location>
        <begin position="508"/>
        <end position="680"/>
    </location>
</feature>
<evidence type="ECO:0000256" key="1">
    <source>
        <dbReference type="ARBA" id="ARBA00022741"/>
    </source>
</evidence>
<proteinExistence type="predicted"/>
<keyword evidence="1" id="KW-0547">Nucleotide-binding</keyword>
<dbReference type="InterPro" id="IPR049730">
    <property type="entry name" value="SNF2/RAD54-like_C"/>
</dbReference>